<protein>
    <submittedName>
        <fullName evidence="1">Uncharacterized protein</fullName>
    </submittedName>
</protein>
<name>A0AAE4CWP8_9ACTN</name>
<evidence type="ECO:0000313" key="1">
    <source>
        <dbReference type="EMBL" id="MDR7326682.1"/>
    </source>
</evidence>
<gene>
    <name evidence="1" type="ORF">J2S44_006932</name>
</gene>
<reference evidence="1 2" key="1">
    <citation type="submission" date="2023-07" db="EMBL/GenBank/DDBJ databases">
        <title>Sequencing the genomes of 1000 actinobacteria strains.</title>
        <authorList>
            <person name="Klenk H.-P."/>
        </authorList>
    </citation>
    <scope>NUCLEOTIDE SEQUENCE [LARGE SCALE GENOMIC DNA]</scope>
    <source>
        <strain evidence="1 2">DSM 44711</strain>
    </source>
</reference>
<comment type="caution">
    <text evidence="1">The sequence shown here is derived from an EMBL/GenBank/DDBJ whole genome shotgun (WGS) entry which is preliminary data.</text>
</comment>
<proteinExistence type="predicted"/>
<dbReference type="EMBL" id="JAVDYC010000001">
    <property type="protein sequence ID" value="MDR7326682.1"/>
    <property type="molecule type" value="Genomic_DNA"/>
</dbReference>
<sequence length="90" mass="9228">MTMFRNSSRPAVSRRKVLIGAGTATVGIGTAAVAGFAAAQGNGAESDDAIVVQVVNAREGLLSIFVGERVIEVKDKGLASDLVNAAKKKQ</sequence>
<dbReference type="Proteomes" id="UP001183629">
    <property type="component" value="Unassembled WGS sequence"/>
</dbReference>
<keyword evidence="2" id="KW-1185">Reference proteome</keyword>
<accession>A0AAE4CWP8</accession>
<dbReference type="PROSITE" id="PS51318">
    <property type="entry name" value="TAT"/>
    <property type="match status" value="1"/>
</dbReference>
<organism evidence="1 2">
    <name type="scientific">Catenuloplanes niger</name>
    <dbReference type="NCBI Taxonomy" id="587534"/>
    <lineage>
        <taxon>Bacteria</taxon>
        <taxon>Bacillati</taxon>
        <taxon>Actinomycetota</taxon>
        <taxon>Actinomycetes</taxon>
        <taxon>Micromonosporales</taxon>
        <taxon>Micromonosporaceae</taxon>
        <taxon>Catenuloplanes</taxon>
    </lineage>
</organism>
<dbReference type="InterPro" id="IPR006311">
    <property type="entry name" value="TAT_signal"/>
</dbReference>
<evidence type="ECO:0000313" key="2">
    <source>
        <dbReference type="Proteomes" id="UP001183629"/>
    </source>
</evidence>
<dbReference type="AlphaFoldDB" id="A0AAE4CWP8"/>